<accession>A0ABC8J140</accession>
<evidence type="ECO:0000256" key="2">
    <source>
        <dbReference type="PROSITE-ProRule" id="PRU00708"/>
    </source>
</evidence>
<proteinExistence type="predicted"/>
<dbReference type="AlphaFoldDB" id="A0ABC8J140"/>
<comment type="caution">
    <text evidence="3">The sequence shown here is derived from an EMBL/GenBank/DDBJ whole genome shotgun (WGS) entry which is preliminary data.</text>
</comment>
<dbReference type="PANTHER" id="PTHR47926:SF382">
    <property type="entry name" value="PENTACOTRIPEPTIDE-REPEAT REGION OF PRORP DOMAIN-CONTAINING PROTEIN"/>
    <property type="match status" value="1"/>
</dbReference>
<keyword evidence="4" id="KW-1185">Reference proteome</keyword>
<evidence type="ECO:0000313" key="4">
    <source>
        <dbReference type="Proteomes" id="UP001642260"/>
    </source>
</evidence>
<dbReference type="Pfam" id="PF13041">
    <property type="entry name" value="PPR_2"/>
    <property type="match status" value="1"/>
</dbReference>
<dbReference type="Pfam" id="PF01535">
    <property type="entry name" value="PPR"/>
    <property type="match status" value="1"/>
</dbReference>
<dbReference type="NCBIfam" id="TIGR00756">
    <property type="entry name" value="PPR"/>
    <property type="match status" value="2"/>
</dbReference>
<dbReference type="Proteomes" id="UP001642260">
    <property type="component" value="Unassembled WGS sequence"/>
</dbReference>
<dbReference type="Gene3D" id="1.25.40.10">
    <property type="entry name" value="Tetratricopeptide repeat domain"/>
    <property type="match status" value="1"/>
</dbReference>
<gene>
    <name evidence="3" type="ORF">ERUC_LOCUS5336</name>
</gene>
<evidence type="ECO:0000256" key="1">
    <source>
        <dbReference type="ARBA" id="ARBA00022737"/>
    </source>
</evidence>
<sequence>MQEKNVGTWNCLIDGYMRPGNVEVAESLFDEMPVKDIISWTSMIRGYSRNKRYREAISVFYK</sequence>
<evidence type="ECO:0008006" key="5">
    <source>
        <dbReference type="Google" id="ProtNLM"/>
    </source>
</evidence>
<dbReference type="EMBL" id="CAKOAT010069822">
    <property type="protein sequence ID" value="CAH8308996.1"/>
    <property type="molecule type" value="Genomic_DNA"/>
</dbReference>
<keyword evidence="1" id="KW-0677">Repeat</keyword>
<name>A0ABC8J140_ERUVS</name>
<dbReference type="PROSITE" id="PS51375">
    <property type="entry name" value="PPR"/>
    <property type="match status" value="1"/>
</dbReference>
<organism evidence="3 4">
    <name type="scientific">Eruca vesicaria subsp. sativa</name>
    <name type="common">Garden rocket</name>
    <name type="synonym">Eruca sativa</name>
    <dbReference type="NCBI Taxonomy" id="29727"/>
    <lineage>
        <taxon>Eukaryota</taxon>
        <taxon>Viridiplantae</taxon>
        <taxon>Streptophyta</taxon>
        <taxon>Embryophyta</taxon>
        <taxon>Tracheophyta</taxon>
        <taxon>Spermatophyta</taxon>
        <taxon>Magnoliopsida</taxon>
        <taxon>eudicotyledons</taxon>
        <taxon>Gunneridae</taxon>
        <taxon>Pentapetalae</taxon>
        <taxon>rosids</taxon>
        <taxon>malvids</taxon>
        <taxon>Brassicales</taxon>
        <taxon>Brassicaceae</taxon>
        <taxon>Brassiceae</taxon>
        <taxon>Eruca</taxon>
    </lineage>
</organism>
<dbReference type="InterPro" id="IPR011990">
    <property type="entry name" value="TPR-like_helical_dom_sf"/>
</dbReference>
<protein>
    <recommendedName>
        <fullName evidence="5">Pentatricopeptide repeat-containing protein</fullName>
    </recommendedName>
</protein>
<dbReference type="InterPro" id="IPR046960">
    <property type="entry name" value="PPR_At4g14850-like_plant"/>
</dbReference>
<dbReference type="PANTHER" id="PTHR47926">
    <property type="entry name" value="PENTATRICOPEPTIDE REPEAT-CONTAINING PROTEIN"/>
    <property type="match status" value="1"/>
</dbReference>
<feature type="repeat" description="PPR" evidence="2">
    <location>
        <begin position="5"/>
        <end position="39"/>
    </location>
</feature>
<reference evidence="3 4" key="1">
    <citation type="submission" date="2022-03" db="EMBL/GenBank/DDBJ databases">
        <authorList>
            <person name="Macdonald S."/>
            <person name="Ahmed S."/>
            <person name="Newling K."/>
        </authorList>
    </citation>
    <scope>NUCLEOTIDE SEQUENCE [LARGE SCALE GENOMIC DNA]</scope>
</reference>
<evidence type="ECO:0000313" key="3">
    <source>
        <dbReference type="EMBL" id="CAH8308996.1"/>
    </source>
</evidence>
<dbReference type="InterPro" id="IPR002885">
    <property type="entry name" value="PPR_rpt"/>
</dbReference>